<keyword evidence="5" id="KW-1185">Reference proteome</keyword>
<dbReference type="Proteomes" id="UP001501565">
    <property type="component" value="Unassembled WGS sequence"/>
</dbReference>
<dbReference type="PANTHER" id="PTHR30543">
    <property type="entry name" value="CHROMATE REDUCTASE"/>
    <property type="match status" value="1"/>
</dbReference>
<protein>
    <submittedName>
        <fullName evidence="4">NADPH-dependent FMN reductase</fullName>
    </submittedName>
</protein>
<evidence type="ECO:0000256" key="1">
    <source>
        <dbReference type="ARBA" id="ARBA00001917"/>
    </source>
</evidence>
<evidence type="ECO:0000313" key="4">
    <source>
        <dbReference type="EMBL" id="GAA3928044.1"/>
    </source>
</evidence>
<evidence type="ECO:0000256" key="2">
    <source>
        <dbReference type="ARBA" id="ARBA00022643"/>
    </source>
</evidence>
<dbReference type="SUPFAM" id="SSF52218">
    <property type="entry name" value="Flavoproteins"/>
    <property type="match status" value="1"/>
</dbReference>
<dbReference type="RefSeq" id="WP_344798935.1">
    <property type="nucleotide sequence ID" value="NZ_BAABBN010000007.1"/>
</dbReference>
<keyword evidence="2" id="KW-0288">FMN</keyword>
<evidence type="ECO:0000259" key="3">
    <source>
        <dbReference type="Pfam" id="PF03358"/>
    </source>
</evidence>
<dbReference type="EMBL" id="BAABBN010000007">
    <property type="protein sequence ID" value="GAA3928044.1"/>
    <property type="molecule type" value="Genomic_DNA"/>
</dbReference>
<dbReference type="InterPro" id="IPR050712">
    <property type="entry name" value="NAD(P)H-dep_reductase"/>
</dbReference>
<sequence>MTKATKIIAFAGSLRKDSFNAVLVKQAAEAALYAGSEVEVVNLADFDIPLFNEELESNTPEGVQQLKDKIRDADGLLVASPEYNGSISGVLKNALDWVSRTEPDQKPAFRDTTVALLSTSPGGLGGIRGLNHVRDIFVGMGSLVLSNQIVVGSSYQAFDQSGKLTDESMASRVEQLSQELVSTIQKLKD</sequence>
<evidence type="ECO:0000313" key="5">
    <source>
        <dbReference type="Proteomes" id="UP001501565"/>
    </source>
</evidence>
<reference evidence="5" key="1">
    <citation type="journal article" date="2019" name="Int. J. Syst. Evol. Microbiol.">
        <title>The Global Catalogue of Microorganisms (GCM) 10K type strain sequencing project: providing services to taxonomists for standard genome sequencing and annotation.</title>
        <authorList>
            <consortium name="The Broad Institute Genomics Platform"/>
            <consortium name="The Broad Institute Genome Sequencing Center for Infectious Disease"/>
            <person name="Wu L."/>
            <person name="Ma J."/>
        </authorList>
    </citation>
    <scope>NUCLEOTIDE SEQUENCE [LARGE SCALE GENOMIC DNA]</scope>
    <source>
        <strain evidence="5">JCM 17551</strain>
    </source>
</reference>
<dbReference type="InterPro" id="IPR029039">
    <property type="entry name" value="Flavoprotein-like_sf"/>
</dbReference>
<dbReference type="Pfam" id="PF03358">
    <property type="entry name" value="FMN_red"/>
    <property type="match status" value="1"/>
</dbReference>
<accession>A0ABP7MT46</accession>
<name>A0ABP7MT46_9GAMM</name>
<dbReference type="InterPro" id="IPR005025">
    <property type="entry name" value="FMN_Rdtase-like_dom"/>
</dbReference>
<dbReference type="PANTHER" id="PTHR30543:SF21">
    <property type="entry name" value="NAD(P)H-DEPENDENT FMN REDUCTASE LOT6"/>
    <property type="match status" value="1"/>
</dbReference>
<dbReference type="Gene3D" id="3.40.50.360">
    <property type="match status" value="1"/>
</dbReference>
<comment type="caution">
    <text evidence="4">The sequence shown here is derived from an EMBL/GenBank/DDBJ whole genome shotgun (WGS) entry which is preliminary data.</text>
</comment>
<gene>
    <name evidence="4" type="ORF">GCM10022277_25670</name>
</gene>
<proteinExistence type="predicted"/>
<organism evidence="4 5">
    <name type="scientific">Litoribacillus peritrichatus</name>
    <dbReference type="NCBI Taxonomy" id="718191"/>
    <lineage>
        <taxon>Bacteria</taxon>
        <taxon>Pseudomonadati</taxon>
        <taxon>Pseudomonadota</taxon>
        <taxon>Gammaproteobacteria</taxon>
        <taxon>Oceanospirillales</taxon>
        <taxon>Oceanospirillaceae</taxon>
        <taxon>Litoribacillus</taxon>
    </lineage>
</organism>
<comment type="cofactor">
    <cofactor evidence="1">
        <name>FMN</name>
        <dbReference type="ChEBI" id="CHEBI:58210"/>
    </cofactor>
</comment>
<feature type="domain" description="NADPH-dependent FMN reductase-like" evidence="3">
    <location>
        <begin position="5"/>
        <end position="153"/>
    </location>
</feature>
<keyword evidence="2" id="KW-0285">Flavoprotein</keyword>